<proteinExistence type="predicted"/>
<gene>
    <name evidence="2" type="ORF">AUEXF2481DRAFT_631355</name>
</gene>
<reference evidence="2 3" key="1">
    <citation type="journal article" date="2014" name="BMC Genomics">
        <title>Genome sequencing of four Aureobasidium pullulans varieties: biotechnological potential, stress tolerance, and description of new species.</title>
        <authorList>
            <person name="Gostin Ar C."/>
            <person name="Ohm R.A."/>
            <person name="Kogej T."/>
            <person name="Sonjak S."/>
            <person name="Turk M."/>
            <person name="Zajc J."/>
            <person name="Zalar P."/>
            <person name="Grube M."/>
            <person name="Sun H."/>
            <person name="Han J."/>
            <person name="Sharma A."/>
            <person name="Chiniquy J."/>
            <person name="Ngan C.Y."/>
            <person name="Lipzen A."/>
            <person name="Barry K."/>
            <person name="Grigoriev I.V."/>
            <person name="Gunde-Cimerman N."/>
        </authorList>
    </citation>
    <scope>NUCLEOTIDE SEQUENCE [LARGE SCALE GENOMIC DNA]</scope>
    <source>
        <strain evidence="2 3">EXF-2481</strain>
    </source>
</reference>
<dbReference type="GeneID" id="25369715"/>
<dbReference type="EMBL" id="KL584755">
    <property type="protein sequence ID" value="KEQ97125.1"/>
    <property type="molecule type" value="Genomic_DNA"/>
</dbReference>
<organism evidence="2 3">
    <name type="scientific">Aureobasidium subglaciale (strain EXF-2481)</name>
    <name type="common">Aureobasidium pullulans var. subglaciale</name>
    <dbReference type="NCBI Taxonomy" id="1043005"/>
    <lineage>
        <taxon>Eukaryota</taxon>
        <taxon>Fungi</taxon>
        <taxon>Dikarya</taxon>
        <taxon>Ascomycota</taxon>
        <taxon>Pezizomycotina</taxon>
        <taxon>Dothideomycetes</taxon>
        <taxon>Dothideomycetidae</taxon>
        <taxon>Dothideales</taxon>
        <taxon>Saccotheciaceae</taxon>
        <taxon>Aureobasidium</taxon>
    </lineage>
</organism>
<evidence type="ECO:0000256" key="1">
    <source>
        <dbReference type="SAM" id="SignalP"/>
    </source>
</evidence>
<evidence type="ECO:0000313" key="3">
    <source>
        <dbReference type="Proteomes" id="UP000030641"/>
    </source>
</evidence>
<feature type="signal peptide" evidence="1">
    <location>
        <begin position="1"/>
        <end position="27"/>
    </location>
</feature>
<dbReference type="Proteomes" id="UP000030641">
    <property type="component" value="Unassembled WGS sequence"/>
</dbReference>
<name>A0A074YHG4_AURSE</name>
<dbReference type="HOGENOM" id="CLU_2014833_0_0_1"/>
<feature type="chain" id="PRO_5001704807" description="Secreted protein" evidence="1">
    <location>
        <begin position="28"/>
        <end position="123"/>
    </location>
</feature>
<protein>
    <recommendedName>
        <fullName evidence="4">Secreted protein</fullName>
    </recommendedName>
</protein>
<dbReference type="RefSeq" id="XP_013345628.1">
    <property type="nucleotide sequence ID" value="XM_013490174.1"/>
</dbReference>
<accession>A0A074YHG4</accession>
<sequence length="123" mass="13711">MNSHPKITIRTAGSTILLLVSPSVSHSYVVQCKTAKDNCATIALPIYRKPSMSRTLTKFVLGCRSATCLSSSTSFHRVCSHDSQPPRMQLNRKHFRDLPIFATWIPRAISTPNSIQYCKNFAA</sequence>
<dbReference type="OrthoDB" id="10496435at2759"/>
<keyword evidence="3" id="KW-1185">Reference proteome</keyword>
<evidence type="ECO:0000313" key="2">
    <source>
        <dbReference type="EMBL" id="KEQ97125.1"/>
    </source>
</evidence>
<keyword evidence="1" id="KW-0732">Signal</keyword>
<dbReference type="InParanoid" id="A0A074YHG4"/>
<evidence type="ECO:0008006" key="4">
    <source>
        <dbReference type="Google" id="ProtNLM"/>
    </source>
</evidence>
<dbReference type="AlphaFoldDB" id="A0A074YHG4"/>